<dbReference type="InterPro" id="IPR010656">
    <property type="entry name" value="DctM"/>
</dbReference>
<protein>
    <submittedName>
        <fullName evidence="3">TRAP transporter large permease subunit</fullName>
    </submittedName>
</protein>
<feature type="domain" description="TRAP C4-dicarboxylate transport system permease DctM subunit" evidence="2">
    <location>
        <begin position="14"/>
        <end position="412"/>
    </location>
</feature>
<evidence type="ECO:0000256" key="1">
    <source>
        <dbReference type="SAM" id="Phobius"/>
    </source>
</evidence>
<keyword evidence="1" id="KW-0812">Transmembrane</keyword>
<proteinExistence type="predicted"/>
<comment type="caution">
    <text evidence="3">The sequence shown here is derived from an EMBL/GenBank/DDBJ whole genome shotgun (WGS) entry which is preliminary data.</text>
</comment>
<organism evidence="3 4">
    <name type="scientific">Anaeroselena agilis</name>
    <dbReference type="NCBI Taxonomy" id="3063788"/>
    <lineage>
        <taxon>Bacteria</taxon>
        <taxon>Bacillati</taxon>
        <taxon>Bacillota</taxon>
        <taxon>Negativicutes</taxon>
        <taxon>Acetonemataceae</taxon>
        <taxon>Anaeroselena</taxon>
    </lineage>
</organism>
<dbReference type="Proteomes" id="UP001254848">
    <property type="component" value="Unassembled WGS sequence"/>
</dbReference>
<accession>A0ABU3P3C6</accession>
<feature type="transmembrane region" description="Helical" evidence="1">
    <location>
        <begin position="177"/>
        <end position="199"/>
    </location>
</feature>
<sequence>MTEIMLVAVMLAVFLACVLWLKLPVGLSLAATSAALAVAAGQGLPLRHLVEGMFGYIDVSLVLITAMVFMKVIEQNGLLERLTRDLTSRFGQSPLAMLAVLTLIIMFPGAITGSCTASVLSTGVLLAPVLLGMDMPRHIAGAIIAMASVYGMIAPPVNIVIMIIGGGIDMPYVGFDLILLLVIVPLAVLSTIFLGYRYARKADLVALVDKLGDADTSRGWALYLPLVLIIVLMIGPKALPGIFPDPRLPLTFMLGSVAGLFVGRKFSLVQAARDGVREILPVIGILMGVGMLLQIITLTGVRGYIAVGSLSLPSYLLLASIAVSLPLFGGISVFGAASILGVPFILAFLGQNLIVTATGLSLIAAMGSFTPPVALTAVIAAQVVGEENYLRIVKPLILPSLVAIIIGILMIMYADPIGKLVL</sequence>
<feature type="transmembrane region" description="Helical" evidence="1">
    <location>
        <begin position="140"/>
        <end position="165"/>
    </location>
</feature>
<evidence type="ECO:0000259" key="2">
    <source>
        <dbReference type="Pfam" id="PF06808"/>
    </source>
</evidence>
<reference evidence="3 4" key="1">
    <citation type="submission" date="2023-07" db="EMBL/GenBank/DDBJ databases">
        <title>The novel representative of Negativicutes class, Anaeroselena agilis gen. nov. sp. nov.</title>
        <authorList>
            <person name="Prokofeva M.I."/>
            <person name="Elcheninov A.G."/>
            <person name="Klyukina A."/>
            <person name="Kublanov I.V."/>
            <person name="Frolov E.N."/>
            <person name="Podosokorskaya O.A."/>
        </authorList>
    </citation>
    <scope>NUCLEOTIDE SEQUENCE [LARGE SCALE GENOMIC DNA]</scope>
    <source>
        <strain evidence="3 4">4137-cl</strain>
    </source>
</reference>
<name>A0ABU3P3C6_9FIRM</name>
<feature type="transmembrane region" description="Helical" evidence="1">
    <location>
        <begin position="94"/>
        <end position="111"/>
    </location>
</feature>
<evidence type="ECO:0000313" key="4">
    <source>
        <dbReference type="Proteomes" id="UP001254848"/>
    </source>
</evidence>
<dbReference type="Pfam" id="PF06808">
    <property type="entry name" value="DctM"/>
    <property type="match status" value="1"/>
</dbReference>
<keyword evidence="1" id="KW-0472">Membrane</keyword>
<feature type="transmembrane region" description="Helical" evidence="1">
    <location>
        <begin position="279"/>
        <end position="305"/>
    </location>
</feature>
<keyword evidence="4" id="KW-1185">Reference proteome</keyword>
<feature type="transmembrane region" description="Helical" evidence="1">
    <location>
        <begin position="396"/>
        <end position="414"/>
    </location>
</feature>
<feature type="transmembrane region" description="Helical" evidence="1">
    <location>
        <begin position="220"/>
        <end position="236"/>
    </location>
</feature>
<feature type="transmembrane region" description="Helical" evidence="1">
    <location>
        <begin position="117"/>
        <end position="133"/>
    </location>
</feature>
<evidence type="ECO:0000313" key="3">
    <source>
        <dbReference type="EMBL" id="MDT8903033.1"/>
    </source>
</evidence>
<feature type="transmembrane region" description="Helical" evidence="1">
    <location>
        <begin position="362"/>
        <end position="384"/>
    </location>
</feature>
<dbReference type="RefSeq" id="WP_413781495.1">
    <property type="nucleotide sequence ID" value="NZ_JAUOZS010000001.1"/>
</dbReference>
<keyword evidence="1" id="KW-1133">Transmembrane helix</keyword>
<feature type="transmembrane region" description="Helical" evidence="1">
    <location>
        <begin position="55"/>
        <end position="73"/>
    </location>
</feature>
<feature type="transmembrane region" description="Helical" evidence="1">
    <location>
        <begin position="317"/>
        <end position="350"/>
    </location>
</feature>
<gene>
    <name evidence="3" type="ORF">Q4T40_17490</name>
</gene>
<dbReference type="EMBL" id="JAUOZS010000001">
    <property type="protein sequence ID" value="MDT8903033.1"/>
    <property type="molecule type" value="Genomic_DNA"/>
</dbReference>